<organism evidence="1 2">
    <name type="scientific">Spinacia oleracea</name>
    <name type="common">Spinach</name>
    <dbReference type="NCBI Taxonomy" id="3562"/>
    <lineage>
        <taxon>Eukaryota</taxon>
        <taxon>Viridiplantae</taxon>
        <taxon>Streptophyta</taxon>
        <taxon>Embryophyta</taxon>
        <taxon>Tracheophyta</taxon>
        <taxon>Spermatophyta</taxon>
        <taxon>Magnoliopsida</taxon>
        <taxon>eudicotyledons</taxon>
        <taxon>Gunneridae</taxon>
        <taxon>Pentapetalae</taxon>
        <taxon>Caryophyllales</taxon>
        <taxon>Chenopodiaceae</taxon>
        <taxon>Chenopodioideae</taxon>
        <taxon>Anserineae</taxon>
        <taxon>Spinacia</taxon>
    </lineage>
</organism>
<accession>A0ABM3RWC8</accession>
<dbReference type="RefSeq" id="XP_056699929.1">
    <property type="nucleotide sequence ID" value="XM_056843951.1"/>
</dbReference>
<keyword evidence="1" id="KW-1185">Reference proteome</keyword>
<dbReference type="SUPFAM" id="SSF54236">
    <property type="entry name" value="Ubiquitin-like"/>
    <property type="match status" value="1"/>
</dbReference>
<reference evidence="1" key="1">
    <citation type="journal article" date="2021" name="Nat. Commun.">
        <title>Genomic analyses provide insights into spinach domestication and the genetic basis of agronomic traits.</title>
        <authorList>
            <person name="Cai X."/>
            <person name="Sun X."/>
            <person name="Xu C."/>
            <person name="Sun H."/>
            <person name="Wang X."/>
            <person name="Ge C."/>
            <person name="Zhang Z."/>
            <person name="Wang Q."/>
            <person name="Fei Z."/>
            <person name="Jiao C."/>
            <person name="Wang Q."/>
        </authorList>
    </citation>
    <scope>NUCLEOTIDE SEQUENCE [LARGE SCALE GENOMIC DNA]</scope>
    <source>
        <strain evidence="1">cv. Varoflay</strain>
    </source>
</reference>
<evidence type="ECO:0000313" key="1">
    <source>
        <dbReference type="Proteomes" id="UP000813463"/>
    </source>
</evidence>
<evidence type="ECO:0000313" key="3">
    <source>
        <dbReference type="RefSeq" id="XP_056699930.1"/>
    </source>
</evidence>
<proteinExistence type="predicted"/>
<reference evidence="2 3" key="2">
    <citation type="submission" date="2025-05" db="UniProtKB">
        <authorList>
            <consortium name="RefSeq"/>
        </authorList>
    </citation>
    <scope>IDENTIFICATION</scope>
    <source>
        <tissue evidence="2 3">Leaf</tissue>
    </source>
</reference>
<dbReference type="Proteomes" id="UP000813463">
    <property type="component" value="Chromosome 4"/>
</dbReference>
<gene>
    <name evidence="2 3" type="primary">LOC130472577</name>
</gene>
<dbReference type="RefSeq" id="XP_056699930.1">
    <property type="nucleotide sequence ID" value="XM_056843952.1"/>
</dbReference>
<dbReference type="InterPro" id="IPR029071">
    <property type="entry name" value="Ubiquitin-like_domsf"/>
</dbReference>
<protein>
    <submittedName>
        <fullName evidence="2 3">Uncharacterized protein</fullName>
    </submittedName>
</protein>
<evidence type="ECO:0000313" key="2">
    <source>
        <dbReference type="RefSeq" id="XP_056699929.1"/>
    </source>
</evidence>
<dbReference type="Gene3D" id="3.10.20.90">
    <property type="entry name" value="Phosphatidylinositol 3-kinase Catalytic Subunit, Chain A, domain 1"/>
    <property type="match status" value="1"/>
</dbReference>
<dbReference type="GeneID" id="130472577"/>
<name>A0ABM3RWC8_SPIOL</name>
<sequence length="143" mass="16085">MSIIDGTREKVKFLVKAGGVDEEGIEVEVYADSPFSVVYEIYATKLSVDIGDIGLICRKKLIPPDSTPENINLRTGQIVLAYFKMGNQSFRNISPSTREYRMITVHSTHSIPSIDRFRVRANDLSITIYNLWAESQVSTHSSE</sequence>